<keyword evidence="3" id="KW-1133">Transmembrane helix</keyword>
<dbReference type="Pfam" id="PF00041">
    <property type="entry name" value="fn3"/>
    <property type="match status" value="2"/>
</dbReference>
<dbReference type="Gene3D" id="2.60.40.10">
    <property type="entry name" value="Immunoglobulins"/>
    <property type="match status" value="3"/>
</dbReference>
<evidence type="ECO:0000256" key="3">
    <source>
        <dbReference type="SAM" id="Phobius"/>
    </source>
</evidence>
<dbReference type="CDD" id="cd00063">
    <property type="entry name" value="FN3"/>
    <property type="match status" value="2"/>
</dbReference>
<protein>
    <submittedName>
        <fullName evidence="6">Protein sidekick-2</fullName>
    </submittedName>
</protein>
<gene>
    <name evidence="6" type="ORF">P5673_005427</name>
</gene>
<feature type="transmembrane region" description="Helical" evidence="3">
    <location>
        <begin position="356"/>
        <end position="379"/>
    </location>
</feature>
<dbReference type="GO" id="GO:0098609">
    <property type="term" value="P:cell-cell adhesion"/>
    <property type="evidence" value="ECO:0007669"/>
    <property type="project" value="TreeGrafter"/>
</dbReference>
<evidence type="ECO:0000259" key="5">
    <source>
        <dbReference type="PROSITE" id="PS50853"/>
    </source>
</evidence>
<dbReference type="InterPro" id="IPR007110">
    <property type="entry name" value="Ig-like_dom"/>
</dbReference>
<dbReference type="InterPro" id="IPR036116">
    <property type="entry name" value="FN3_sf"/>
</dbReference>
<keyword evidence="2" id="KW-1015">Disulfide bond</keyword>
<dbReference type="InterPro" id="IPR003961">
    <property type="entry name" value="FN3_dom"/>
</dbReference>
<organism evidence="6 7">
    <name type="scientific">Acropora cervicornis</name>
    <name type="common">Staghorn coral</name>
    <dbReference type="NCBI Taxonomy" id="6130"/>
    <lineage>
        <taxon>Eukaryota</taxon>
        <taxon>Metazoa</taxon>
        <taxon>Cnidaria</taxon>
        <taxon>Anthozoa</taxon>
        <taxon>Hexacorallia</taxon>
        <taxon>Scleractinia</taxon>
        <taxon>Astrocoeniina</taxon>
        <taxon>Acroporidae</taxon>
        <taxon>Acropora</taxon>
    </lineage>
</organism>
<dbReference type="FunFam" id="2.60.40.10:FF:000551">
    <property type="entry name" value="Protogenin A"/>
    <property type="match status" value="1"/>
</dbReference>
<feature type="domain" description="Fibronectin type-III" evidence="5">
    <location>
        <begin position="113"/>
        <end position="209"/>
    </location>
</feature>
<feature type="domain" description="Fibronectin type-III" evidence="5">
    <location>
        <begin position="10"/>
        <end position="108"/>
    </location>
</feature>
<reference evidence="6" key="2">
    <citation type="journal article" date="2023" name="Science">
        <title>Genomic signatures of disease resistance in endangered staghorn corals.</title>
        <authorList>
            <person name="Vollmer S.V."/>
            <person name="Selwyn J.D."/>
            <person name="Despard B.A."/>
            <person name="Roesel C.L."/>
        </authorList>
    </citation>
    <scope>NUCLEOTIDE SEQUENCE</scope>
    <source>
        <strain evidence="6">K2</strain>
    </source>
</reference>
<dbReference type="Pfam" id="PF07679">
    <property type="entry name" value="I-set"/>
    <property type="match status" value="1"/>
</dbReference>
<dbReference type="SUPFAM" id="SSF49265">
    <property type="entry name" value="Fibronectin type III"/>
    <property type="match status" value="1"/>
</dbReference>
<feature type="non-terminal residue" evidence="6">
    <location>
        <position position="1"/>
    </location>
</feature>
<dbReference type="AlphaFoldDB" id="A0AAD9VD67"/>
<comment type="caution">
    <text evidence="6">The sequence shown here is derived from an EMBL/GenBank/DDBJ whole genome shotgun (WGS) entry which is preliminary data.</text>
</comment>
<sequence>FFHLFLFFAVPTNFNVTPLTPTSVRASWEFNSSDSMPLEVVIRGCKLLYRLRNSSAQLSTAIVWGNSTFSKNISVLEKYTEYEFEVLTLTANGNGPSSSVLVVRTDEDVPSQAPVNLNVVSKTSTSIMVSWQPPPLESRNGIIIGFKLFHKRKGSAESENTVVVQGGTTLRKSITGLLKYTEYEVQVLAFTAVGDGPKTLIKTVRTAREFLNGKLTTMRLLVPTNHIFNLHVMSKLWRMFLSTAVPTIEEDVSPAFVICEMGTLCLLFCYATSKYPKKVIYSWTKNGIRLTDGDTFKIMNTSVVVRPHRMEDYGVYACKVSNGIHTKTYNITLGVKLNSSAVVIRRAENESHDIRFVVTVTALSTVIMLLLIPIGLLLWQRRKMSRQNTSVSENWHTHSQGRALMPLGETERAYMEIQLQGESLKHVYQTIQGKDENTEYYNVQLSKDDVVQDTGDYENAATF</sequence>
<keyword evidence="3" id="KW-0812">Transmembrane</keyword>
<dbReference type="SUPFAM" id="SSF48726">
    <property type="entry name" value="Immunoglobulin"/>
    <property type="match status" value="1"/>
</dbReference>
<dbReference type="Proteomes" id="UP001249851">
    <property type="component" value="Unassembled WGS sequence"/>
</dbReference>
<dbReference type="InterPro" id="IPR036179">
    <property type="entry name" value="Ig-like_dom_sf"/>
</dbReference>
<proteinExistence type="predicted"/>
<reference evidence="6" key="1">
    <citation type="journal article" date="2023" name="G3 (Bethesda)">
        <title>Whole genome assembly and annotation of the endangered Caribbean coral Acropora cervicornis.</title>
        <authorList>
            <person name="Selwyn J.D."/>
            <person name="Vollmer S.V."/>
        </authorList>
    </citation>
    <scope>NUCLEOTIDE SEQUENCE</scope>
    <source>
        <strain evidence="6">K2</strain>
    </source>
</reference>
<evidence type="ECO:0000313" key="6">
    <source>
        <dbReference type="EMBL" id="KAK2569600.1"/>
    </source>
</evidence>
<dbReference type="EMBL" id="JARQWQ010000009">
    <property type="protein sequence ID" value="KAK2569600.1"/>
    <property type="molecule type" value="Genomic_DNA"/>
</dbReference>
<accession>A0AAD9VD67</accession>
<feature type="domain" description="Ig-like" evidence="4">
    <location>
        <begin position="246"/>
        <end position="332"/>
    </location>
</feature>
<dbReference type="PROSITE" id="PS50853">
    <property type="entry name" value="FN3"/>
    <property type="match status" value="2"/>
</dbReference>
<dbReference type="PANTHER" id="PTHR44170:SF29">
    <property type="entry name" value="NEOGENIN"/>
    <property type="match status" value="1"/>
</dbReference>
<dbReference type="PANTHER" id="PTHR44170">
    <property type="entry name" value="PROTEIN SIDEKICK"/>
    <property type="match status" value="1"/>
</dbReference>
<dbReference type="SMART" id="SM00060">
    <property type="entry name" value="FN3"/>
    <property type="match status" value="2"/>
</dbReference>
<evidence type="ECO:0000256" key="2">
    <source>
        <dbReference type="ARBA" id="ARBA00023157"/>
    </source>
</evidence>
<keyword evidence="7" id="KW-1185">Reference proteome</keyword>
<dbReference type="PROSITE" id="PS50835">
    <property type="entry name" value="IG_LIKE"/>
    <property type="match status" value="1"/>
</dbReference>
<keyword evidence="3" id="KW-0472">Membrane</keyword>
<dbReference type="InterPro" id="IPR013098">
    <property type="entry name" value="Ig_I-set"/>
</dbReference>
<keyword evidence="1" id="KW-0677">Repeat</keyword>
<name>A0AAD9VD67_ACRCE</name>
<evidence type="ECO:0000259" key="4">
    <source>
        <dbReference type="PROSITE" id="PS50835"/>
    </source>
</evidence>
<evidence type="ECO:0000256" key="1">
    <source>
        <dbReference type="ARBA" id="ARBA00022737"/>
    </source>
</evidence>
<evidence type="ECO:0000313" key="7">
    <source>
        <dbReference type="Proteomes" id="UP001249851"/>
    </source>
</evidence>
<dbReference type="InterPro" id="IPR013783">
    <property type="entry name" value="Ig-like_fold"/>
</dbReference>